<dbReference type="CDD" id="cd04301">
    <property type="entry name" value="NAT_SF"/>
    <property type="match status" value="1"/>
</dbReference>
<sequence length="190" mass="21270">MTLQRVLTGELVQLRPLEPRDADRLFEVVQDPETRRLTGETQTFTKNDINEWISRVSGAKDRFNFAMSSLMTDADGVVDDSLIGEVVLSEYNQVLGSATVDLQSLATFRGRGYGREAMSLVMKFAFTPAPQGLGLHRLELNVLSINPRAKMLYESLGFIQEGVLRDAAVDGDDYCDVIVMSILKDEYQEQ</sequence>
<name>A0AAU7DS98_9MICO</name>
<dbReference type="AlphaFoldDB" id="A0AAU7DS98"/>
<dbReference type="PANTHER" id="PTHR43415">
    <property type="entry name" value="SPERMIDINE N(1)-ACETYLTRANSFERASE"/>
    <property type="match status" value="1"/>
</dbReference>
<dbReference type="GO" id="GO:0016747">
    <property type="term" value="F:acyltransferase activity, transferring groups other than amino-acyl groups"/>
    <property type="evidence" value="ECO:0007669"/>
    <property type="project" value="InterPro"/>
</dbReference>
<feature type="domain" description="N-acetyltransferase" evidence="1">
    <location>
        <begin position="12"/>
        <end position="185"/>
    </location>
</feature>
<dbReference type="InterPro" id="IPR016181">
    <property type="entry name" value="Acyl_CoA_acyltransferase"/>
</dbReference>
<dbReference type="EMBL" id="CP146203">
    <property type="protein sequence ID" value="XBH20560.1"/>
    <property type="molecule type" value="Genomic_DNA"/>
</dbReference>
<dbReference type="PROSITE" id="PS51186">
    <property type="entry name" value="GNAT"/>
    <property type="match status" value="1"/>
</dbReference>
<organism evidence="2">
    <name type="scientific">Jonesiaceae bacterium BS-20</name>
    <dbReference type="NCBI Taxonomy" id="3120821"/>
    <lineage>
        <taxon>Bacteria</taxon>
        <taxon>Bacillati</taxon>
        <taxon>Actinomycetota</taxon>
        <taxon>Actinomycetes</taxon>
        <taxon>Micrococcales</taxon>
        <taxon>Jonesiaceae</taxon>
    </lineage>
</organism>
<dbReference type="EC" id="2.-.-.-" evidence="2"/>
<keyword evidence="2" id="KW-0808">Transferase</keyword>
<dbReference type="SUPFAM" id="SSF55729">
    <property type="entry name" value="Acyl-CoA N-acyltransferases (Nat)"/>
    <property type="match status" value="1"/>
</dbReference>
<accession>A0AAU7DS98</accession>
<protein>
    <submittedName>
        <fullName evidence="2">GNAT family protein</fullName>
        <ecNumber evidence="2">2.-.-.-</ecNumber>
    </submittedName>
</protein>
<evidence type="ECO:0000313" key="2">
    <source>
        <dbReference type="EMBL" id="XBH20560.1"/>
    </source>
</evidence>
<dbReference type="Pfam" id="PF13302">
    <property type="entry name" value="Acetyltransf_3"/>
    <property type="match status" value="1"/>
</dbReference>
<reference evidence="2" key="1">
    <citation type="submission" date="2024-02" db="EMBL/GenBank/DDBJ databases">
        <title>Tomenella chthoni gen. nov. sp. nov., a member of the family Jonesiaceae isolated from bat guano.</title>
        <authorList>
            <person name="Miller S.L."/>
            <person name="King J."/>
            <person name="Sankaranarayanan K."/>
            <person name="Lawson P.A."/>
        </authorList>
    </citation>
    <scope>NUCLEOTIDE SEQUENCE</scope>
    <source>
        <strain evidence="2">BS-20</strain>
    </source>
</reference>
<proteinExistence type="predicted"/>
<evidence type="ECO:0000259" key="1">
    <source>
        <dbReference type="PROSITE" id="PS51186"/>
    </source>
</evidence>
<dbReference type="PANTHER" id="PTHR43415:SF3">
    <property type="entry name" value="GNAT-FAMILY ACETYLTRANSFERASE"/>
    <property type="match status" value="1"/>
</dbReference>
<dbReference type="Gene3D" id="3.40.630.30">
    <property type="match status" value="1"/>
</dbReference>
<dbReference type="InterPro" id="IPR000182">
    <property type="entry name" value="GNAT_dom"/>
</dbReference>
<gene>
    <name evidence="2" type="ORF">V5R04_09960</name>
</gene>